<dbReference type="EMBL" id="JYDH01000059">
    <property type="protein sequence ID" value="KRY34961.1"/>
    <property type="molecule type" value="Genomic_DNA"/>
</dbReference>
<evidence type="ECO:0000313" key="2">
    <source>
        <dbReference type="EMBL" id="KRY34961.1"/>
    </source>
</evidence>
<evidence type="ECO:0000256" key="1">
    <source>
        <dbReference type="SAM" id="Phobius"/>
    </source>
</evidence>
<gene>
    <name evidence="2" type="ORF">T01_16163</name>
</gene>
<evidence type="ECO:0000313" key="3">
    <source>
        <dbReference type="Proteomes" id="UP000054776"/>
    </source>
</evidence>
<feature type="transmembrane region" description="Helical" evidence="1">
    <location>
        <begin position="20"/>
        <end position="43"/>
    </location>
</feature>
<dbReference type="Proteomes" id="UP000054776">
    <property type="component" value="Unassembled WGS sequence"/>
</dbReference>
<feature type="non-terminal residue" evidence="2">
    <location>
        <position position="1"/>
    </location>
</feature>
<accession>A0A0V1BDL8</accession>
<dbReference type="OrthoDB" id="5925126at2759"/>
<keyword evidence="3" id="KW-1185">Reference proteome</keyword>
<proteinExistence type="predicted"/>
<organism evidence="2 3">
    <name type="scientific">Trichinella spiralis</name>
    <name type="common">Trichina worm</name>
    <dbReference type="NCBI Taxonomy" id="6334"/>
    <lineage>
        <taxon>Eukaryota</taxon>
        <taxon>Metazoa</taxon>
        <taxon>Ecdysozoa</taxon>
        <taxon>Nematoda</taxon>
        <taxon>Enoplea</taxon>
        <taxon>Dorylaimia</taxon>
        <taxon>Trichinellida</taxon>
        <taxon>Trichinellidae</taxon>
        <taxon>Trichinella</taxon>
    </lineage>
</organism>
<sequence>LLMLYNPTQLSESCKGYHRLLIYVLNIYLLHAVRIYSILRYFYAVLDCASMKANILHFQTCTVQVQLSSLGQASGIQDRCCRKPTSCSQRLLSVHPNFGCRHHYCYDVEPHEQRQPSNLQIHSIHTH</sequence>
<reference evidence="2 3" key="1">
    <citation type="submission" date="2015-01" db="EMBL/GenBank/DDBJ databases">
        <title>Evolution of Trichinella species and genotypes.</title>
        <authorList>
            <person name="Korhonen P.K."/>
            <person name="Edoardo P."/>
            <person name="Giuseppe L.R."/>
            <person name="Gasser R.B."/>
        </authorList>
    </citation>
    <scope>NUCLEOTIDE SEQUENCE [LARGE SCALE GENOMIC DNA]</scope>
    <source>
        <strain evidence="2">ISS3</strain>
    </source>
</reference>
<dbReference type="AlphaFoldDB" id="A0A0V1BDL8"/>
<keyword evidence="1" id="KW-0472">Membrane</keyword>
<protein>
    <submittedName>
        <fullName evidence="2">Uncharacterized protein</fullName>
    </submittedName>
</protein>
<dbReference type="InParanoid" id="A0A0V1BDL8"/>
<name>A0A0V1BDL8_TRISP</name>
<keyword evidence="1" id="KW-0812">Transmembrane</keyword>
<comment type="caution">
    <text evidence="2">The sequence shown here is derived from an EMBL/GenBank/DDBJ whole genome shotgun (WGS) entry which is preliminary data.</text>
</comment>
<keyword evidence="1" id="KW-1133">Transmembrane helix</keyword>